<dbReference type="EMBL" id="CP086717">
    <property type="protein sequence ID" value="WOO82568.1"/>
    <property type="molecule type" value="Genomic_DNA"/>
</dbReference>
<accession>A0AAF0YFH4</accession>
<feature type="region of interest" description="Disordered" evidence="1">
    <location>
        <begin position="479"/>
        <end position="613"/>
    </location>
</feature>
<evidence type="ECO:0000313" key="3">
    <source>
        <dbReference type="Proteomes" id="UP000827549"/>
    </source>
</evidence>
<dbReference type="InterPro" id="IPR011009">
    <property type="entry name" value="Kinase-like_dom_sf"/>
</dbReference>
<gene>
    <name evidence="2" type="ORF">LOC62_04G006051</name>
</gene>
<organism evidence="2 3">
    <name type="scientific">Vanrija pseudolonga</name>
    <dbReference type="NCBI Taxonomy" id="143232"/>
    <lineage>
        <taxon>Eukaryota</taxon>
        <taxon>Fungi</taxon>
        <taxon>Dikarya</taxon>
        <taxon>Basidiomycota</taxon>
        <taxon>Agaricomycotina</taxon>
        <taxon>Tremellomycetes</taxon>
        <taxon>Trichosporonales</taxon>
        <taxon>Trichosporonaceae</taxon>
        <taxon>Vanrija</taxon>
    </lineage>
</organism>
<evidence type="ECO:0000313" key="2">
    <source>
        <dbReference type="EMBL" id="WOO82568.1"/>
    </source>
</evidence>
<keyword evidence="3" id="KW-1185">Reference proteome</keyword>
<reference evidence="2" key="1">
    <citation type="submission" date="2023-10" db="EMBL/GenBank/DDBJ databases">
        <authorList>
            <person name="Noh H."/>
        </authorList>
    </citation>
    <scope>NUCLEOTIDE SEQUENCE</scope>
    <source>
        <strain evidence="2">DUCC4014</strain>
    </source>
</reference>
<dbReference type="Proteomes" id="UP000827549">
    <property type="component" value="Chromosome 4"/>
</dbReference>
<protein>
    <recommendedName>
        <fullName evidence="4">Aminoglycoside phosphotransferase domain-containing protein</fullName>
    </recommendedName>
</protein>
<dbReference type="RefSeq" id="XP_062628600.1">
    <property type="nucleotide sequence ID" value="XM_062772616.1"/>
</dbReference>
<evidence type="ECO:0000256" key="1">
    <source>
        <dbReference type="SAM" id="MobiDB-lite"/>
    </source>
</evidence>
<sequence>MFDTVDNPGYCHYTNCKQLAVVDGAGIGPCMSRLPDPDDKDKSDWLIMTRFQTAARFLGAVGGAAGPIKAATMALRPGIRSRVELPPAPVIDSDYNQHGIKHGSMNVHIPIIFEDGVRWMARIKMEDYWPKSLRRAVAEKEVATLQALHSVAPEFVPDAWMPPNINPSVDVRTADRNKTFENRSKLYNDVILPDMAAFYYKVVSLPFTGIGSVVRQPAVTNGGEGGEGVDSAAPLFTVGPLRGQVRPMYWSTSLGPFTTNQDAWVARIDLVLDLLDQGAIYPSNGHTMQSMFSFASDPIVTYLLHLEARKLVLGCEEMAKVEPTYICHDDDNGDHYIMADDGHIKGIIDWELAYTAPLAEMLATKYAGRDELELSATEMRLLELFTAAGRTDLADALKGCRKYHKLKAVVGRGSKFLDIDHIWSLRQAFLGDEAGDMPESLDVWVAAKKEELKDDPLLQKIQSRISESDAEAILKARNDAKKEMEARQKRKDAAEKAAKEKAEKEKEGNSAKDEAKKGAEDDKGEEKGGEGIKVGNEESNAKDKSDEGDKSDENGNKVEKTEKEEQEGVDGKEKRSEVEHEDVGTAGSDDQPAVSGTEFEAAAEAAVGSPHAP</sequence>
<dbReference type="PANTHER" id="PTHR21310">
    <property type="entry name" value="AMINOGLYCOSIDE PHOSPHOTRANSFERASE-RELATED-RELATED"/>
    <property type="match status" value="1"/>
</dbReference>
<feature type="compositionally biased region" description="Basic and acidic residues" evidence="1">
    <location>
        <begin position="479"/>
        <end position="563"/>
    </location>
</feature>
<dbReference type="GeneID" id="87809278"/>
<dbReference type="AlphaFoldDB" id="A0AAF0YFH4"/>
<evidence type="ECO:0008006" key="4">
    <source>
        <dbReference type="Google" id="ProtNLM"/>
    </source>
</evidence>
<name>A0AAF0YFH4_9TREE</name>
<dbReference type="SUPFAM" id="SSF56112">
    <property type="entry name" value="Protein kinase-like (PK-like)"/>
    <property type="match status" value="1"/>
</dbReference>
<proteinExistence type="predicted"/>
<dbReference type="InterPro" id="IPR051678">
    <property type="entry name" value="AGP_Transferase"/>
</dbReference>
<dbReference type="PANTHER" id="PTHR21310:SF15">
    <property type="entry name" value="AMINOGLYCOSIDE PHOSPHOTRANSFERASE DOMAIN-CONTAINING PROTEIN"/>
    <property type="match status" value="1"/>
</dbReference>
<feature type="compositionally biased region" description="Basic and acidic residues" evidence="1">
    <location>
        <begin position="569"/>
        <end position="583"/>
    </location>
</feature>